<feature type="region of interest" description="Disordered" evidence="1">
    <location>
        <begin position="869"/>
        <end position="913"/>
    </location>
</feature>
<keyword evidence="2" id="KW-1185">Reference proteome</keyword>
<evidence type="ECO:0000256" key="1">
    <source>
        <dbReference type="SAM" id="MobiDB-lite"/>
    </source>
</evidence>
<evidence type="ECO:0000313" key="3">
    <source>
        <dbReference type="RefSeq" id="XP_022244865.1"/>
    </source>
</evidence>
<dbReference type="GeneID" id="111086416"/>
<proteinExistence type="predicted"/>
<accession>A0ABM1SML0</accession>
<dbReference type="Proteomes" id="UP000694941">
    <property type="component" value="Unplaced"/>
</dbReference>
<evidence type="ECO:0000313" key="4">
    <source>
        <dbReference type="RefSeq" id="XP_022244866.1"/>
    </source>
</evidence>
<evidence type="ECO:0000313" key="2">
    <source>
        <dbReference type="Proteomes" id="UP000694941"/>
    </source>
</evidence>
<feature type="compositionally biased region" description="Polar residues" evidence="1">
    <location>
        <begin position="348"/>
        <end position="368"/>
    </location>
</feature>
<feature type="compositionally biased region" description="Basic and acidic residues" evidence="1">
    <location>
        <begin position="485"/>
        <end position="497"/>
    </location>
</feature>
<feature type="compositionally biased region" description="Polar residues" evidence="1">
    <location>
        <begin position="87"/>
        <end position="111"/>
    </location>
</feature>
<feature type="region of interest" description="Disordered" evidence="1">
    <location>
        <begin position="597"/>
        <end position="616"/>
    </location>
</feature>
<feature type="region of interest" description="Disordered" evidence="1">
    <location>
        <begin position="473"/>
        <end position="506"/>
    </location>
</feature>
<dbReference type="RefSeq" id="XP_022244866.1">
    <property type="nucleotide sequence ID" value="XM_022389158.1"/>
</dbReference>
<gene>
    <name evidence="3 4" type="primary">LOC111086416</name>
</gene>
<feature type="compositionally biased region" description="Basic and acidic residues" evidence="1">
    <location>
        <begin position="602"/>
        <end position="611"/>
    </location>
</feature>
<feature type="compositionally biased region" description="Basic and acidic residues" evidence="1">
    <location>
        <begin position="168"/>
        <end position="181"/>
    </location>
</feature>
<feature type="region of interest" description="Disordered" evidence="1">
    <location>
        <begin position="345"/>
        <end position="368"/>
    </location>
</feature>
<feature type="region of interest" description="Disordered" evidence="1">
    <location>
        <begin position="168"/>
        <end position="195"/>
    </location>
</feature>
<organism evidence="2 4">
    <name type="scientific">Limulus polyphemus</name>
    <name type="common">Atlantic horseshoe crab</name>
    <dbReference type="NCBI Taxonomy" id="6850"/>
    <lineage>
        <taxon>Eukaryota</taxon>
        <taxon>Metazoa</taxon>
        <taxon>Ecdysozoa</taxon>
        <taxon>Arthropoda</taxon>
        <taxon>Chelicerata</taxon>
        <taxon>Merostomata</taxon>
        <taxon>Xiphosura</taxon>
        <taxon>Limulidae</taxon>
        <taxon>Limulus</taxon>
    </lineage>
</organism>
<feature type="compositionally biased region" description="Polar residues" evidence="1">
    <location>
        <begin position="880"/>
        <end position="889"/>
    </location>
</feature>
<feature type="compositionally biased region" description="Low complexity" evidence="1">
    <location>
        <begin position="901"/>
        <end position="913"/>
    </location>
</feature>
<sequence>MTRLHKEGIMLSSIDQKDDQPKWVEELLKRKRTFYRPVISDPAIEKRYVVTTTEPWKSSHPQAKADFHSTRKQSAGGRSFQPPVSQPLLSSTTSRPYIGPSGQTRTSAGETSLSVAIKLSEPSVRNVKQMHVENRSNVMKVPNTARINSDSCIRENYIKGHKEICKSKKLSDRDNSHDRSHVLSPPSSTVSLTSSSHFMEKDEKELEWGPGIVNKLKSKFVGEIEYNSAQENAGNRKLMAGVETTENLRQSIQVTTNTTTSEEAYFADNKSEKNSFKPDNFRISRSRDNMLSESAKLLQHSHKFKQTNHRRPPPVKNLSSSLRDQVSSSVLINESVVIVEHSAKTRRSGQCSPSASIQEENRNKSTFNLNDDDFRKRDTVSTYKRIFELPNNNINSHQQMKLKRPPMVNSRLENITSRRPVTLIVTPPTHSQKELLDKSVTKRTNDRYNQKSGLFKLETYKNDVKVSFKPQNTFKRSPSVTCDEGETKTSETKENSKDISPGHCRASRELENGVRFISSEALERIRSQGSTMVFGGKSAPLVKPRSKHVPSQRSVTRTKKTKAPPVPKRELSSNLQIPVCSSITKNTDIALVATVSPSPKYQPKEPLKPRENQPPAVDPILRYENKHKPVIHKTSEAEKFPEAVKEYCSTLYSTKTPDVSRNQQEEKFVGEEGDVEEVLRPSTLLGNKASLWKNPPPNNTIVFDFRGKNVQANLALKPQFCGKSSDPVFQKKALTGSDLYNGIVFDGNFGESQDYEDEESSYREVDVRQNFPPVSGLAFIGENTKVGKSAFLTTRNKKLRIQFDEEPTTFVYPAGTSHIQNDLEGSPDSNLLNRDATTQISTEISGVTDTFSSYTPSMLSTGNKFQLGLSRPIHRRPPSLHSNGPTSPLKNVPKPAETDESTSWSTSSSDLLF</sequence>
<feature type="compositionally biased region" description="Basic residues" evidence="1">
    <location>
        <begin position="302"/>
        <end position="313"/>
    </location>
</feature>
<dbReference type="RefSeq" id="XP_022244865.1">
    <property type="nucleotide sequence ID" value="XM_022389157.1"/>
</dbReference>
<feature type="region of interest" description="Disordered" evidence="1">
    <location>
        <begin position="53"/>
        <end position="111"/>
    </location>
</feature>
<feature type="compositionally biased region" description="Basic residues" evidence="1">
    <location>
        <begin position="544"/>
        <end position="562"/>
    </location>
</feature>
<feature type="region of interest" description="Disordered" evidence="1">
    <location>
        <begin position="535"/>
        <end position="572"/>
    </location>
</feature>
<name>A0ABM1SML0_LIMPO</name>
<protein>
    <submittedName>
        <fullName evidence="3 4">Uncharacterized protein LOC111086416</fullName>
    </submittedName>
</protein>
<feature type="compositionally biased region" description="Low complexity" evidence="1">
    <location>
        <begin position="182"/>
        <end position="195"/>
    </location>
</feature>
<reference evidence="3 4" key="1">
    <citation type="submission" date="2025-05" db="UniProtKB">
        <authorList>
            <consortium name="RefSeq"/>
        </authorList>
    </citation>
    <scope>IDENTIFICATION</scope>
    <source>
        <tissue evidence="3 4">Muscle</tissue>
    </source>
</reference>
<feature type="region of interest" description="Disordered" evidence="1">
    <location>
        <begin position="302"/>
        <end position="324"/>
    </location>
</feature>